<proteinExistence type="predicted"/>
<accession>A0A0E9UC83</accession>
<reference evidence="1" key="2">
    <citation type="journal article" date="2015" name="Fish Shellfish Immunol.">
        <title>Early steps in the European eel (Anguilla anguilla)-Vibrio vulnificus interaction in the gills: Role of the RtxA13 toxin.</title>
        <authorList>
            <person name="Callol A."/>
            <person name="Pajuelo D."/>
            <person name="Ebbesson L."/>
            <person name="Teles M."/>
            <person name="MacKenzie S."/>
            <person name="Amaro C."/>
        </authorList>
    </citation>
    <scope>NUCLEOTIDE SEQUENCE</scope>
</reference>
<dbReference type="AlphaFoldDB" id="A0A0E9UC83"/>
<evidence type="ECO:0000313" key="1">
    <source>
        <dbReference type="EMBL" id="JAH63436.1"/>
    </source>
</evidence>
<organism evidence="1">
    <name type="scientific">Anguilla anguilla</name>
    <name type="common">European freshwater eel</name>
    <name type="synonym">Muraena anguilla</name>
    <dbReference type="NCBI Taxonomy" id="7936"/>
    <lineage>
        <taxon>Eukaryota</taxon>
        <taxon>Metazoa</taxon>
        <taxon>Chordata</taxon>
        <taxon>Craniata</taxon>
        <taxon>Vertebrata</taxon>
        <taxon>Euteleostomi</taxon>
        <taxon>Actinopterygii</taxon>
        <taxon>Neopterygii</taxon>
        <taxon>Teleostei</taxon>
        <taxon>Anguilliformes</taxon>
        <taxon>Anguillidae</taxon>
        <taxon>Anguilla</taxon>
    </lineage>
</organism>
<sequence length="22" mass="2518">MFYGNVFAVISLLRFTVGKNKL</sequence>
<name>A0A0E9UC83_ANGAN</name>
<dbReference type="EMBL" id="GBXM01045141">
    <property type="protein sequence ID" value="JAH63436.1"/>
    <property type="molecule type" value="Transcribed_RNA"/>
</dbReference>
<protein>
    <submittedName>
        <fullName evidence="1">Uncharacterized protein</fullName>
    </submittedName>
</protein>
<reference evidence="1" key="1">
    <citation type="submission" date="2014-11" db="EMBL/GenBank/DDBJ databases">
        <authorList>
            <person name="Amaro Gonzalez C."/>
        </authorList>
    </citation>
    <scope>NUCLEOTIDE SEQUENCE</scope>
</reference>